<dbReference type="EMBL" id="JACJSG010000098">
    <property type="protein sequence ID" value="MBD2505562.1"/>
    <property type="molecule type" value="Genomic_DNA"/>
</dbReference>
<keyword evidence="3" id="KW-1185">Reference proteome</keyword>
<protein>
    <submittedName>
        <fullName evidence="2">Uncharacterized protein</fullName>
    </submittedName>
</protein>
<proteinExistence type="predicted"/>
<organism evidence="2 3">
    <name type="scientific">Anabaena azotica FACHB-119</name>
    <dbReference type="NCBI Taxonomy" id="947527"/>
    <lineage>
        <taxon>Bacteria</taxon>
        <taxon>Bacillati</taxon>
        <taxon>Cyanobacteriota</taxon>
        <taxon>Cyanophyceae</taxon>
        <taxon>Nostocales</taxon>
        <taxon>Nostocaceae</taxon>
        <taxon>Anabaena</taxon>
        <taxon>Anabaena azotica</taxon>
    </lineage>
</organism>
<feature type="region of interest" description="Disordered" evidence="1">
    <location>
        <begin position="1"/>
        <end position="26"/>
    </location>
</feature>
<accession>A0ABR8DEE8</accession>
<evidence type="ECO:0000256" key="1">
    <source>
        <dbReference type="SAM" id="MobiDB-lite"/>
    </source>
</evidence>
<comment type="caution">
    <text evidence="2">The sequence shown here is derived from an EMBL/GenBank/DDBJ whole genome shotgun (WGS) entry which is preliminary data.</text>
</comment>
<dbReference type="Proteomes" id="UP000661112">
    <property type="component" value="Unassembled WGS sequence"/>
</dbReference>
<gene>
    <name evidence="2" type="ORF">H6G83_34050</name>
</gene>
<evidence type="ECO:0000313" key="3">
    <source>
        <dbReference type="Proteomes" id="UP000661112"/>
    </source>
</evidence>
<name>A0ABR8DEE8_9NOST</name>
<sequence length="56" mass="6547">MALRAISTEQMKQKQRDEVSQLVGEVSPEQKQEVQLAKQEMLRQFWSQAPDEDVPF</sequence>
<evidence type="ECO:0000313" key="2">
    <source>
        <dbReference type="EMBL" id="MBD2505562.1"/>
    </source>
</evidence>
<reference evidence="2 3" key="1">
    <citation type="journal article" date="2020" name="ISME J.">
        <title>Comparative genomics reveals insights into cyanobacterial evolution and habitat adaptation.</title>
        <authorList>
            <person name="Chen M.Y."/>
            <person name="Teng W.K."/>
            <person name="Zhao L."/>
            <person name="Hu C.X."/>
            <person name="Zhou Y.K."/>
            <person name="Han B.P."/>
            <person name="Song L.R."/>
            <person name="Shu W.S."/>
        </authorList>
    </citation>
    <scope>NUCLEOTIDE SEQUENCE [LARGE SCALE GENOMIC DNA]</scope>
    <source>
        <strain evidence="2 3">FACHB-119</strain>
    </source>
</reference>